<comment type="caution">
    <text evidence="1">The sequence shown here is derived from an EMBL/GenBank/DDBJ whole genome shotgun (WGS) entry which is preliminary data.</text>
</comment>
<evidence type="ECO:0008006" key="3">
    <source>
        <dbReference type="Google" id="ProtNLM"/>
    </source>
</evidence>
<evidence type="ECO:0000313" key="2">
    <source>
        <dbReference type="Proteomes" id="UP000623419"/>
    </source>
</evidence>
<protein>
    <recommendedName>
        <fullName evidence="3">GxxExxY protein</fullName>
    </recommendedName>
</protein>
<proteinExistence type="predicted"/>
<accession>A0ABQ1HG70</accession>
<dbReference type="Pfam" id="PF13366">
    <property type="entry name" value="PDDEXK_3"/>
    <property type="match status" value="1"/>
</dbReference>
<dbReference type="InterPro" id="IPR026350">
    <property type="entry name" value="GxxExxY"/>
</dbReference>
<evidence type="ECO:0000313" key="1">
    <source>
        <dbReference type="EMBL" id="GGA73404.1"/>
    </source>
</evidence>
<name>A0ABQ1HG70_9GAMM</name>
<dbReference type="Proteomes" id="UP000623419">
    <property type="component" value="Unassembled WGS sequence"/>
</dbReference>
<gene>
    <name evidence="1" type="ORF">GCM10011521_09460</name>
</gene>
<dbReference type="NCBIfam" id="TIGR04256">
    <property type="entry name" value="GxxExxY"/>
    <property type="match status" value="1"/>
</dbReference>
<keyword evidence="2" id="KW-1185">Reference proteome</keyword>
<reference evidence="2" key="1">
    <citation type="journal article" date="2019" name="Int. J. Syst. Evol. Microbiol.">
        <title>The Global Catalogue of Microorganisms (GCM) 10K type strain sequencing project: providing services to taxonomists for standard genome sequencing and annotation.</title>
        <authorList>
            <consortium name="The Broad Institute Genomics Platform"/>
            <consortium name="The Broad Institute Genome Sequencing Center for Infectious Disease"/>
            <person name="Wu L."/>
            <person name="Ma J."/>
        </authorList>
    </citation>
    <scope>NUCLEOTIDE SEQUENCE [LARGE SCALE GENOMIC DNA]</scope>
    <source>
        <strain evidence="2">CGMCC 1.15905</strain>
    </source>
</reference>
<organism evidence="1 2">
    <name type="scientific">Arenimonas soli</name>
    <dbReference type="NCBI Taxonomy" id="2269504"/>
    <lineage>
        <taxon>Bacteria</taxon>
        <taxon>Pseudomonadati</taxon>
        <taxon>Pseudomonadota</taxon>
        <taxon>Gammaproteobacteria</taxon>
        <taxon>Lysobacterales</taxon>
        <taxon>Lysobacteraceae</taxon>
        <taxon>Arenimonas</taxon>
    </lineage>
</organism>
<dbReference type="EMBL" id="BMKC01000001">
    <property type="protein sequence ID" value="GGA73404.1"/>
    <property type="molecule type" value="Genomic_DNA"/>
</dbReference>
<sequence length="126" mass="14052">MDTDESGLLEESVTETVIGAFFTVYKELGYGFLESVYENALAHLLRIQGLNVIQQPALDVYFRGCRVGEYRADLLIPGKLIIEVKAASVLASSHEAQLINYLRATGVRVGLLLNFGPKPQFKRRIH</sequence>